<accession>A0A699VSM2</accession>
<feature type="non-terminal residue" evidence="1">
    <location>
        <position position="1"/>
    </location>
</feature>
<name>A0A699VSM2_TANCI</name>
<comment type="caution">
    <text evidence="1">The sequence shown here is derived from an EMBL/GenBank/DDBJ whole genome shotgun (WGS) entry which is preliminary data.</text>
</comment>
<protein>
    <submittedName>
        <fullName evidence="1">Uncharacterized protein</fullName>
    </submittedName>
</protein>
<evidence type="ECO:0000313" key="1">
    <source>
        <dbReference type="EMBL" id="GFD38535.1"/>
    </source>
</evidence>
<dbReference type="EMBL" id="BKCJ011501968">
    <property type="protein sequence ID" value="GFD38535.1"/>
    <property type="molecule type" value="Genomic_DNA"/>
</dbReference>
<sequence>IVANLSIIKLDVQSGLPLAGEKMDTIIKGTCLELTYLELTPLSNSEWYKVLEDRELKEEALRNKAILEETIDDDDESSYEQRKRWNVYDDTNHDHEYEMDHEVNERQDLCSNTTHELSVSNKRRFEMIKYFFTDDEEYVVVKEDEYDDLTSTSRDAC</sequence>
<gene>
    <name evidence="1" type="ORF">Tci_910504</name>
</gene>
<proteinExistence type="predicted"/>
<dbReference type="AlphaFoldDB" id="A0A699VSM2"/>
<organism evidence="1">
    <name type="scientific">Tanacetum cinerariifolium</name>
    <name type="common">Dalmatian daisy</name>
    <name type="synonym">Chrysanthemum cinerariifolium</name>
    <dbReference type="NCBI Taxonomy" id="118510"/>
    <lineage>
        <taxon>Eukaryota</taxon>
        <taxon>Viridiplantae</taxon>
        <taxon>Streptophyta</taxon>
        <taxon>Embryophyta</taxon>
        <taxon>Tracheophyta</taxon>
        <taxon>Spermatophyta</taxon>
        <taxon>Magnoliopsida</taxon>
        <taxon>eudicotyledons</taxon>
        <taxon>Gunneridae</taxon>
        <taxon>Pentapetalae</taxon>
        <taxon>asterids</taxon>
        <taxon>campanulids</taxon>
        <taxon>Asterales</taxon>
        <taxon>Asteraceae</taxon>
        <taxon>Asteroideae</taxon>
        <taxon>Anthemideae</taxon>
        <taxon>Anthemidinae</taxon>
        <taxon>Tanacetum</taxon>
    </lineage>
</organism>
<reference evidence="1" key="1">
    <citation type="journal article" date="2019" name="Sci. Rep.">
        <title>Draft genome of Tanacetum cinerariifolium, the natural source of mosquito coil.</title>
        <authorList>
            <person name="Yamashiro T."/>
            <person name="Shiraishi A."/>
            <person name="Satake H."/>
            <person name="Nakayama K."/>
        </authorList>
    </citation>
    <scope>NUCLEOTIDE SEQUENCE</scope>
</reference>